<evidence type="ECO:0000313" key="2">
    <source>
        <dbReference type="Proteomes" id="UP000076858"/>
    </source>
</evidence>
<proteinExistence type="predicted"/>
<dbReference type="EMBL" id="LRGB01000725">
    <property type="protein sequence ID" value="KZS16350.1"/>
    <property type="molecule type" value="Genomic_DNA"/>
</dbReference>
<organism evidence="1 2">
    <name type="scientific">Daphnia magna</name>
    <dbReference type="NCBI Taxonomy" id="35525"/>
    <lineage>
        <taxon>Eukaryota</taxon>
        <taxon>Metazoa</taxon>
        <taxon>Ecdysozoa</taxon>
        <taxon>Arthropoda</taxon>
        <taxon>Crustacea</taxon>
        <taxon>Branchiopoda</taxon>
        <taxon>Diplostraca</taxon>
        <taxon>Cladocera</taxon>
        <taxon>Anomopoda</taxon>
        <taxon>Daphniidae</taxon>
        <taxon>Daphnia</taxon>
    </lineage>
</organism>
<accession>A0A164ZGY2</accession>
<gene>
    <name evidence="1" type="ORF">APZ42_018019</name>
</gene>
<keyword evidence="2" id="KW-1185">Reference proteome</keyword>
<comment type="caution">
    <text evidence="1">The sequence shown here is derived from an EMBL/GenBank/DDBJ whole genome shotgun (WGS) entry which is preliminary data.</text>
</comment>
<protein>
    <submittedName>
        <fullName evidence="1">Uncharacterized protein</fullName>
    </submittedName>
</protein>
<sequence length="70" mass="8163">MYRCDTETFAVFLSPQNLLQLHFCGLSPFLFQRNTTLKSKRKSMNCIVIIRLVMTQPGRHFLASLTKIEK</sequence>
<reference evidence="1 2" key="1">
    <citation type="submission" date="2016-03" db="EMBL/GenBank/DDBJ databases">
        <title>EvidentialGene: Evidence-directed Construction of Genes on Genomes.</title>
        <authorList>
            <person name="Gilbert D.G."/>
            <person name="Choi J.-H."/>
            <person name="Mockaitis K."/>
            <person name="Colbourne J."/>
            <person name="Pfrender M."/>
        </authorList>
    </citation>
    <scope>NUCLEOTIDE SEQUENCE [LARGE SCALE GENOMIC DNA]</scope>
    <source>
        <strain evidence="1 2">Xinb3</strain>
        <tissue evidence="1">Complete organism</tissue>
    </source>
</reference>
<dbReference type="AlphaFoldDB" id="A0A164ZGY2"/>
<evidence type="ECO:0000313" key="1">
    <source>
        <dbReference type="EMBL" id="KZS16350.1"/>
    </source>
</evidence>
<name>A0A164ZGY2_9CRUS</name>
<dbReference type="Proteomes" id="UP000076858">
    <property type="component" value="Unassembled WGS sequence"/>
</dbReference>